<dbReference type="SUPFAM" id="SSF48150">
    <property type="entry name" value="DNA-glycosylase"/>
    <property type="match status" value="1"/>
</dbReference>
<dbReference type="InterPro" id="IPR003265">
    <property type="entry name" value="HhH-GPD_domain"/>
</dbReference>
<comment type="similarity">
    <text evidence="2">Belongs to the Nth/MutY family.</text>
</comment>
<proteinExistence type="inferred from homology"/>
<dbReference type="GO" id="GO:0046872">
    <property type="term" value="F:metal ion binding"/>
    <property type="evidence" value="ECO:0007669"/>
    <property type="project" value="UniProtKB-KW"/>
</dbReference>
<dbReference type="InterPro" id="IPR011257">
    <property type="entry name" value="DNA_glycosylase"/>
</dbReference>
<evidence type="ECO:0000256" key="2">
    <source>
        <dbReference type="ARBA" id="ARBA00008343"/>
    </source>
</evidence>
<dbReference type="CDD" id="cd00056">
    <property type="entry name" value="ENDO3c"/>
    <property type="match status" value="1"/>
</dbReference>
<dbReference type="Gene3D" id="1.10.340.30">
    <property type="entry name" value="Hypothetical protein, domain 2"/>
    <property type="match status" value="1"/>
</dbReference>
<evidence type="ECO:0000256" key="3">
    <source>
        <dbReference type="ARBA" id="ARBA00022723"/>
    </source>
</evidence>
<sequence>MNKFSPELLKWYDKVKRQLPFRDVDDPYKIWLSEIMLQQTQVETVIPYYNKWIKKHPTINSVAEADLNSLLKLWEGLGYYARCRNLYKAAKIIVKNNSGEIP</sequence>
<name>A0A381Z6X9_9ZZZZ</name>
<dbReference type="Pfam" id="PF00730">
    <property type="entry name" value="HhH-GPD"/>
    <property type="match status" value="1"/>
</dbReference>
<accession>A0A381Z6X9</accession>
<feature type="non-terminal residue" evidence="11">
    <location>
        <position position="102"/>
    </location>
</feature>
<comment type="cofactor">
    <cofactor evidence="1">
        <name>[4Fe-4S] cluster</name>
        <dbReference type="ChEBI" id="CHEBI:49883"/>
    </cofactor>
</comment>
<reference evidence="11" key="1">
    <citation type="submission" date="2018-05" db="EMBL/GenBank/DDBJ databases">
        <authorList>
            <person name="Lanie J.A."/>
            <person name="Ng W.-L."/>
            <person name="Kazmierczak K.M."/>
            <person name="Andrzejewski T.M."/>
            <person name="Davidsen T.M."/>
            <person name="Wayne K.J."/>
            <person name="Tettelin H."/>
            <person name="Glass J.I."/>
            <person name="Rusch D."/>
            <person name="Podicherti R."/>
            <person name="Tsui H.-C.T."/>
            <person name="Winkler M.E."/>
        </authorList>
    </citation>
    <scope>NUCLEOTIDE SEQUENCE</scope>
</reference>
<dbReference type="InterPro" id="IPR044298">
    <property type="entry name" value="MIG/MutY"/>
</dbReference>
<evidence type="ECO:0000256" key="8">
    <source>
        <dbReference type="ARBA" id="ARBA00023204"/>
    </source>
</evidence>
<keyword evidence="6" id="KW-0408">Iron</keyword>
<dbReference type="GO" id="GO:0034039">
    <property type="term" value="F:8-oxo-7,8-dihydroguanine DNA N-glycosylase activity"/>
    <property type="evidence" value="ECO:0007669"/>
    <property type="project" value="TreeGrafter"/>
</dbReference>
<evidence type="ECO:0000313" key="11">
    <source>
        <dbReference type="EMBL" id="SVA85055.1"/>
    </source>
</evidence>
<keyword evidence="4" id="KW-0227">DNA damage</keyword>
<organism evidence="11">
    <name type="scientific">marine metagenome</name>
    <dbReference type="NCBI Taxonomy" id="408172"/>
    <lineage>
        <taxon>unclassified sequences</taxon>
        <taxon>metagenomes</taxon>
        <taxon>ecological metagenomes</taxon>
    </lineage>
</organism>
<evidence type="ECO:0000256" key="5">
    <source>
        <dbReference type="ARBA" id="ARBA00022801"/>
    </source>
</evidence>
<evidence type="ECO:0000259" key="10">
    <source>
        <dbReference type="Pfam" id="PF00730"/>
    </source>
</evidence>
<dbReference type="GO" id="GO:0051536">
    <property type="term" value="F:iron-sulfur cluster binding"/>
    <property type="evidence" value="ECO:0007669"/>
    <property type="project" value="UniProtKB-KW"/>
</dbReference>
<keyword evidence="8" id="KW-0234">DNA repair</keyword>
<dbReference type="GO" id="GO:0006284">
    <property type="term" value="P:base-excision repair"/>
    <property type="evidence" value="ECO:0007669"/>
    <property type="project" value="InterPro"/>
</dbReference>
<dbReference type="AlphaFoldDB" id="A0A381Z6X9"/>
<dbReference type="PANTHER" id="PTHR42944">
    <property type="entry name" value="ADENINE DNA GLYCOSYLASE"/>
    <property type="match status" value="1"/>
</dbReference>
<dbReference type="EMBL" id="UINC01020205">
    <property type="protein sequence ID" value="SVA85055.1"/>
    <property type="molecule type" value="Genomic_DNA"/>
</dbReference>
<feature type="domain" description="HhH-GPD" evidence="10">
    <location>
        <begin position="33"/>
        <end position="94"/>
    </location>
</feature>
<keyword evidence="5" id="KW-0378">Hydrolase</keyword>
<keyword evidence="9" id="KW-0326">Glycosidase</keyword>
<gene>
    <name evidence="11" type="ORF">METZ01_LOCUS137909</name>
</gene>
<dbReference type="GO" id="GO:0000701">
    <property type="term" value="F:purine-specific mismatch base pair DNA N-glycosylase activity"/>
    <property type="evidence" value="ECO:0007669"/>
    <property type="project" value="TreeGrafter"/>
</dbReference>
<evidence type="ECO:0000256" key="7">
    <source>
        <dbReference type="ARBA" id="ARBA00023014"/>
    </source>
</evidence>
<evidence type="ECO:0000256" key="1">
    <source>
        <dbReference type="ARBA" id="ARBA00001966"/>
    </source>
</evidence>
<dbReference type="GO" id="GO:0032357">
    <property type="term" value="F:oxidized purine DNA binding"/>
    <property type="evidence" value="ECO:0007669"/>
    <property type="project" value="TreeGrafter"/>
</dbReference>
<evidence type="ECO:0000256" key="4">
    <source>
        <dbReference type="ARBA" id="ARBA00022763"/>
    </source>
</evidence>
<dbReference type="PANTHER" id="PTHR42944:SF1">
    <property type="entry name" value="ADENINE DNA GLYCOSYLASE"/>
    <property type="match status" value="1"/>
</dbReference>
<dbReference type="GO" id="GO:0035485">
    <property type="term" value="F:adenine/guanine mispair binding"/>
    <property type="evidence" value="ECO:0007669"/>
    <property type="project" value="TreeGrafter"/>
</dbReference>
<dbReference type="GO" id="GO:0006298">
    <property type="term" value="P:mismatch repair"/>
    <property type="evidence" value="ECO:0007669"/>
    <property type="project" value="TreeGrafter"/>
</dbReference>
<keyword evidence="3" id="KW-0479">Metal-binding</keyword>
<evidence type="ECO:0000256" key="9">
    <source>
        <dbReference type="ARBA" id="ARBA00023295"/>
    </source>
</evidence>
<evidence type="ECO:0000256" key="6">
    <source>
        <dbReference type="ARBA" id="ARBA00023004"/>
    </source>
</evidence>
<keyword evidence="7" id="KW-0411">Iron-sulfur</keyword>
<protein>
    <recommendedName>
        <fullName evidence="10">HhH-GPD domain-containing protein</fullName>
    </recommendedName>
</protein>